<accession>A0A139XFR2</accession>
<gene>
    <name evidence="1" type="ORF">WA1_10760</name>
</gene>
<sequence>MNNILETDQYADFSQTIAEEFHHFVEWALIKEQNPVEEVIGELHYCSFSTLYGIAQMGQHLAFLKEKLKPKQYEEAIASTLGWASGIANRILKLAPVLGEFTLKQLQEIEGNLDLQVLYKLAAGRVSLEIIKETLLKACSARVSKKDIPKQLRKKPTPWRYVGNGREYQPPRISERFGIVIEQLFQETLIPRRLLIEQAIESIMDAQQKAQLELMEYIESQFQENKAYVL</sequence>
<keyword evidence="2" id="KW-1185">Reference proteome</keyword>
<dbReference type="Proteomes" id="UP000076925">
    <property type="component" value="Unassembled WGS sequence"/>
</dbReference>
<proteinExistence type="predicted"/>
<organism evidence="1 2">
    <name type="scientific">Scytonema hofmannii PCC 7110</name>
    <dbReference type="NCBI Taxonomy" id="128403"/>
    <lineage>
        <taxon>Bacteria</taxon>
        <taxon>Bacillati</taxon>
        <taxon>Cyanobacteriota</taxon>
        <taxon>Cyanophyceae</taxon>
        <taxon>Nostocales</taxon>
        <taxon>Scytonemataceae</taxon>
        <taxon>Scytonema</taxon>
    </lineage>
</organism>
<evidence type="ECO:0000313" key="1">
    <source>
        <dbReference type="EMBL" id="KYC43534.1"/>
    </source>
</evidence>
<comment type="caution">
    <text evidence="1">The sequence shown here is derived from an EMBL/GenBank/DDBJ whole genome shotgun (WGS) entry which is preliminary data.</text>
</comment>
<dbReference type="AlphaFoldDB" id="A0A139XFR2"/>
<reference evidence="1 2" key="1">
    <citation type="journal article" date="2013" name="Genome Biol. Evol.">
        <title>Genomes of Stigonematalean cyanobacteria (subsection V) and the evolution of oxygenic photosynthesis from prokaryotes to plastids.</title>
        <authorList>
            <person name="Dagan T."/>
            <person name="Roettger M."/>
            <person name="Stucken K."/>
            <person name="Landan G."/>
            <person name="Koch R."/>
            <person name="Major P."/>
            <person name="Gould S.B."/>
            <person name="Goremykin V.V."/>
            <person name="Rippka R."/>
            <person name="Tandeau de Marsac N."/>
            <person name="Gugger M."/>
            <person name="Lockhart P.J."/>
            <person name="Allen J.F."/>
            <person name="Brune I."/>
            <person name="Maus I."/>
            <person name="Puhler A."/>
            <person name="Martin W.F."/>
        </authorList>
    </citation>
    <scope>NUCLEOTIDE SEQUENCE [LARGE SCALE GENOMIC DNA]</scope>
    <source>
        <strain evidence="1 2">PCC 7110</strain>
    </source>
</reference>
<dbReference type="EMBL" id="ANNX02000013">
    <property type="protein sequence ID" value="KYC43534.1"/>
    <property type="molecule type" value="Genomic_DNA"/>
</dbReference>
<evidence type="ECO:0000313" key="2">
    <source>
        <dbReference type="Proteomes" id="UP000076925"/>
    </source>
</evidence>
<name>A0A139XFR2_9CYAN</name>
<protein>
    <submittedName>
        <fullName evidence="1">Uncharacterized protein</fullName>
    </submittedName>
</protein>
<dbReference type="RefSeq" id="WP_017744015.1">
    <property type="nucleotide sequence ID" value="NZ_KQ976354.1"/>
</dbReference>